<reference evidence="2 3" key="1">
    <citation type="submission" date="2012-05" db="EMBL/GenBank/DDBJ databases">
        <title>Recombination and specialization in a pathogen metapopulation.</title>
        <authorList>
            <person name="Gardiner A."/>
            <person name="Kemen E."/>
            <person name="Schultz-Larsen T."/>
            <person name="MacLean D."/>
            <person name="Van Oosterhout C."/>
            <person name="Jones J.D.G."/>
        </authorList>
    </citation>
    <scope>NUCLEOTIDE SEQUENCE [LARGE SCALE GENOMIC DNA]</scope>
    <source>
        <strain evidence="2 3">Ac Nc2</strain>
    </source>
</reference>
<dbReference type="InParanoid" id="A0A024GVH1"/>
<evidence type="ECO:0000313" key="2">
    <source>
        <dbReference type="EMBL" id="CCI50779.1"/>
    </source>
</evidence>
<sequence>MAFKAFDFSLRGVQILCILFVHLLFCNHQNGIVDQILCPFYSHNSDFYVLPSI</sequence>
<proteinExistence type="predicted"/>
<dbReference type="Proteomes" id="UP000053237">
    <property type="component" value="Unassembled WGS sequence"/>
</dbReference>
<evidence type="ECO:0000256" key="1">
    <source>
        <dbReference type="SAM" id="SignalP"/>
    </source>
</evidence>
<keyword evidence="1" id="KW-0732">Signal</keyword>
<keyword evidence="3" id="KW-1185">Reference proteome</keyword>
<evidence type="ECO:0000313" key="3">
    <source>
        <dbReference type="Proteomes" id="UP000053237"/>
    </source>
</evidence>
<accession>A0A024GVH1</accession>
<gene>
    <name evidence="2" type="ORF">BN9_130340</name>
</gene>
<protein>
    <submittedName>
        <fullName evidence="2">Uncharacterized protein</fullName>
    </submittedName>
</protein>
<comment type="caution">
    <text evidence="2">The sequence shown here is derived from an EMBL/GenBank/DDBJ whole genome shotgun (WGS) entry which is preliminary data.</text>
</comment>
<feature type="chain" id="PRO_5001532636" evidence="1">
    <location>
        <begin position="32"/>
        <end position="53"/>
    </location>
</feature>
<dbReference type="AlphaFoldDB" id="A0A024GVH1"/>
<name>A0A024GVH1_9STRA</name>
<dbReference type="EMBL" id="CAIX01001129">
    <property type="protein sequence ID" value="CCI50779.1"/>
    <property type="molecule type" value="Genomic_DNA"/>
</dbReference>
<feature type="signal peptide" evidence="1">
    <location>
        <begin position="1"/>
        <end position="31"/>
    </location>
</feature>
<organism evidence="2 3">
    <name type="scientific">Albugo candida</name>
    <dbReference type="NCBI Taxonomy" id="65357"/>
    <lineage>
        <taxon>Eukaryota</taxon>
        <taxon>Sar</taxon>
        <taxon>Stramenopiles</taxon>
        <taxon>Oomycota</taxon>
        <taxon>Peronosporomycetes</taxon>
        <taxon>Albuginales</taxon>
        <taxon>Albuginaceae</taxon>
        <taxon>Albugo</taxon>
    </lineage>
</organism>